<dbReference type="EMBL" id="PVTL01000001">
    <property type="protein sequence ID" value="PRY70206.1"/>
    <property type="molecule type" value="Genomic_DNA"/>
</dbReference>
<evidence type="ECO:0000313" key="2">
    <source>
        <dbReference type="Proteomes" id="UP000237983"/>
    </source>
</evidence>
<evidence type="ECO:0000313" key="1">
    <source>
        <dbReference type="EMBL" id="PRY70206.1"/>
    </source>
</evidence>
<reference evidence="1 2" key="1">
    <citation type="submission" date="2018-03" db="EMBL/GenBank/DDBJ databases">
        <title>Genomic Encyclopedia of Type Strains, Phase III (KMG-III): the genomes of soil and plant-associated and newly described type strains.</title>
        <authorList>
            <person name="Whitman W."/>
        </authorList>
    </citation>
    <scope>NUCLEOTIDE SEQUENCE [LARGE SCALE GENOMIC DNA]</scope>
    <source>
        <strain evidence="1 2">CGMCC 1.12484</strain>
    </source>
</reference>
<sequence>MKMLKVITWLAGPIVQVKRERAILRESANLLQRFEMGQGIYK</sequence>
<dbReference type="AlphaFoldDB" id="A0A2T0VJ03"/>
<keyword evidence="2" id="KW-1185">Reference proteome</keyword>
<dbReference type="Proteomes" id="UP000237983">
    <property type="component" value="Unassembled WGS sequence"/>
</dbReference>
<protein>
    <submittedName>
        <fullName evidence="1">Uncharacterized protein</fullName>
    </submittedName>
</protein>
<accession>A0A2T0VJ03</accession>
<name>A0A2T0VJ03_9MICO</name>
<proteinExistence type="predicted"/>
<gene>
    <name evidence="1" type="ORF">B0I08_101334</name>
</gene>
<comment type="caution">
    <text evidence="1">The sequence shown here is derived from an EMBL/GenBank/DDBJ whole genome shotgun (WGS) entry which is preliminary data.</text>
</comment>
<organism evidence="1 2">
    <name type="scientific">Glaciihabitans tibetensis</name>
    <dbReference type="NCBI Taxonomy" id="1266600"/>
    <lineage>
        <taxon>Bacteria</taxon>
        <taxon>Bacillati</taxon>
        <taxon>Actinomycetota</taxon>
        <taxon>Actinomycetes</taxon>
        <taxon>Micrococcales</taxon>
        <taxon>Microbacteriaceae</taxon>
        <taxon>Glaciihabitans</taxon>
    </lineage>
</organism>